<dbReference type="SUPFAM" id="SSF53955">
    <property type="entry name" value="Lysozyme-like"/>
    <property type="match status" value="1"/>
</dbReference>
<dbReference type="Pfam" id="PF01464">
    <property type="entry name" value="SLT"/>
    <property type="match status" value="1"/>
</dbReference>
<proteinExistence type="predicted"/>
<dbReference type="InterPro" id="IPR023346">
    <property type="entry name" value="Lysozyme-like_dom_sf"/>
</dbReference>
<name>A0AAE3L0F0_9GAMM</name>
<protein>
    <recommendedName>
        <fullName evidence="2">Transglycosylase SLT domain-containing protein</fullName>
    </recommendedName>
</protein>
<keyword evidence="4" id="KW-1185">Reference proteome</keyword>
<sequence>MIRLISLLLLSWCLSPPLAAQSRSLEFPLNLRPAFIEQLLARQVFAGADTSLRVWEDGQACNYLDLAEPEPRLADGHITTRARASAQVGTAIAGRCLSVVNWQGYVEVDQQPALGIEPGTVQFRVTDSRVFAADGETAGVVGTVWKWVKKHVQTRFERLQVDLNPLLGELRQLLPQVYPQQPAPIQRILEGISLQSATVDAERLTLTLQMDLPPGFVDVPMPADEPVLTPAELERWQQSWRQWDAFLTHFIRQAGQTAVSAQTRAELLAVLIEARRDLLPVLTRPNADTRSLTDLFVKTWQRLEPVLQDLSAQLPAESAMHYLTFMAAADMLATIESIEGQTGLTLNADALRRLARLANPDVGAELLQYSTDVDPQLRTIFGFGPPLPRLPSALPPPESRADDPEARAVSGLGGYMLAVRPMLVLQDSHYVELVERLNGWAPTLQVLDEYLPLVQELLDRVVGATLNRHELAQRYKTLFRPLVLAIAWQESCWRQYVKQAGEVRPIRSNAGAVGIMQVNQHVWRGFYELDALQHDVGYNAMAGAEIVHHYLVDYAIAHKEHEHEGGMDNLVRATYAIYNGGPSHRDRYRRDNVRASLKRIDQSFWHKYQKVREGDPLVVAECYTG</sequence>
<evidence type="ECO:0000259" key="2">
    <source>
        <dbReference type="Pfam" id="PF01464"/>
    </source>
</evidence>
<evidence type="ECO:0000313" key="4">
    <source>
        <dbReference type="Proteomes" id="UP001204445"/>
    </source>
</evidence>
<evidence type="ECO:0000313" key="3">
    <source>
        <dbReference type="EMBL" id="MCS3902379.1"/>
    </source>
</evidence>
<accession>A0AAE3L0F0</accession>
<keyword evidence="1" id="KW-0732">Signal</keyword>
<dbReference type="Gene3D" id="1.10.530.10">
    <property type="match status" value="1"/>
</dbReference>
<organism evidence="3 4">
    <name type="scientific">Methylohalomonas lacus</name>
    <dbReference type="NCBI Taxonomy" id="398773"/>
    <lineage>
        <taxon>Bacteria</taxon>
        <taxon>Pseudomonadati</taxon>
        <taxon>Pseudomonadota</taxon>
        <taxon>Gammaproteobacteria</taxon>
        <taxon>Methylohalomonadales</taxon>
        <taxon>Methylohalomonadaceae</taxon>
        <taxon>Methylohalomonas</taxon>
    </lineage>
</organism>
<gene>
    <name evidence="3" type="ORF">J2T55_000375</name>
</gene>
<feature type="chain" id="PRO_5042163765" description="Transglycosylase SLT domain-containing protein" evidence="1">
    <location>
        <begin position="20"/>
        <end position="625"/>
    </location>
</feature>
<dbReference type="RefSeq" id="WP_259053892.1">
    <property type="nucleotide sequence ID" value="NZ_JANUCT010000002.1"/>
</dbReference>
<dbReference type="Proteomes" id="UP001204445">
    <property type="component" value="Unassembled WGS sequence"/>
</dbReference>
<comment type="caution">
    <text evidence="3">The sequence shown here is derived from an EMBL/GenBank/DDBJ whole genome shotgun (WGS) entry which is preliminary data.</text>
</comment>
<feature type="signal peptide" evidence="1">
    <location>
        <begin position="1"/>
        <end position="19"/>
    </location>
</feature>
<dbReference type="CDD" id="cd00254">
    <property type="entry name" value="LT-like"/>
    <property type="match status" value="1"/>
</dbReference>
<dbReference type="AlphaFoldDB" id="A0AAE3L0F0"/>
<reference evidence="3" key="1">
    <citation type="submission" date="2022-08" db="EMBL/GenBank/DDBJ databases">
        <title>Genomic Encyclopedia of Type Strains, Phase III (KMG-III): the genomes of soil and plant-associated and newly described type strains.</title>
        <authorList>
            <person name="Whitman W."/>
        </authorList>
    </citation>
    <scope>NUCLEOTIDE SEQUENCE</scope>
    <source>
        <strain evidence="3">HMT 1</strain>
    </source>
</reference>
<evidence type="ECO:0000256" key="1">
    <source>
        <dbReference type="SAM" id="SignalP"/>
    </source>
</evidence>
<dbReference type="EMBL" id="JANUCT010000002">
    <property type="protein sequence ID" value="MCS3902379.1"/>
    <property type="molecule type" value="Genomic_DNA"/>
</dbReference>
<feature type="domain" description="Transglycosylase SLT" evidence="2">
    <location>
        <begin position="479"/>
        <end position="592"/>
    </location>
</feature>
<dbReference type="InterPro" id="IPR008258">
    <property type="entry name" value="Transglycosylase_SLT_dom_1"/>
</dbReference>